<dbReference type="PROSITE" id="PS51257">
    <property type="entry name" value="PROKAR_LIPOPROTEIN"/>
    <property type="match status" value="1"/>
</dbReference>
<accession>A0A381NPL6</accession>
<dbReference type="Pfam" id="PF14240">
    <property type="entry name" value="YHYH"/>
    <property type="match status" value="1"/>
</dbReference>
<dbReference type="InterPro" id="IPR025924">
    <property type="entry name" value="YHYH_dom"/>
</dbReference>
<name>A0A381NPL6_9ZZZZ</name>
<gene>
    <name evidence="2" type="ORF">METZ01_LOCUS9416</name>
</gene>
<proteinExistence type="predicted"/>
<feature type="domain" description="YHYH" evidence="1">
    <location>
        <begin position="182"/>
        <end position="277"/>
    </location>
</feature>
<organism evidence="2">
    <name type="scientific">marine metagenome</name>
    <dbReference type="NCBI Taxonomy" id="408172"/>
    <lineage>
        <taxon>unclassified sequences</taxon>
        <taxon>metagenomes</taxon>
        <taxon>ecological metagenomes</taxon>
    </lineage>
</organism>
<protein>
    <recommendedName>
        <fullName evidence="1">YHYH domain-containing protein</fullName>
    </recommendedName>
</protein>
<dbReference type="EMBL" id="UINC01000510">
    <property type="protein sequence ID" value="SUZ56562.1"/>
    <property type="molecule type" value="Genomic_DNA"/>
</dbReference>
<sequence>MLKLRLKRATYSGSPPHLLILLPFIIGCSELLSQDSESPGQGSADLSEYFINPEICKDDVGPNCTQLRLGDSQLTTLAPERGKLYACMPGNPGAPGSDRSKITWIDETNSTWNLLVKPFLPEGSFSPPIGTSSVIESGSNRTISGNNLPVDGKIGDWPMTDYPALTAIDRNPGIPAENNFSFTLQLNPTEAATPSCVSLGPIGMTLNGVVFYDAVDGRGNDALAHEIVDVYGGHPAQSDYHYHFVPWRLDGVPSLEDGHSGLVGYIRDGFGIYGYKGIGGAELSNEDLDECHGHSHTPIGYHYHATIEYPYTIGCYRGTPI</sequence>
<reference evidence="2" key="1">
    <citation type="submission" date="2018-05" db="EMBL/GenBank/DDBJ databases">
        <authorList>
            <person name="Lanie J.A."/>
            <person name="Ng W.-L."/>
            <person name="Kazmierczak K.M."/>
            <person name="Andrzejewski T.M."/>
            <person name="Davidsen T.M."/>
            <person name="Wayne K.J."/>
            <person name="Tettelin H."/>
            <person name="Glass J.I."/>
            <person name="Rusch D."/>
            <person name="Podicherti R."/>
            <person name="Tsui H.-C.T."/>
            <person name="Winkler M.E."/>
        </authorList>
    </citation>
    <scope>NUCLEOTIDE SEQUENCE</scope>
</reference>
<evidence type="ECO:0000313" key="2">
    <source>
        <dbReference type="EMBL" id="SUZ56562.1"/>
    </source>
</evidence>
<dbReference type="PANTHER" id="PTHR30289">
    <property type="entry name" value="UNCHARACTERIZED PROTEIN YBCL-RELATED"/>
    <property type="match status" value="1"/>
</dbReference>
<dbReference type="AlphaFoldDB" id="A0A381NPL6"/>
<dbReference type="PANTHER" id="PTHR30289:SF8">
    <property type="entry name" value="YHYH DOMAIN-CONTAINING PROTEIN"/>
    <property type="match status" value="1"/>
</dbReference>
<evidence type="ECO:0000259" key="1">
    <source>
        <dbReference type="Pfam" id="PF14240"/>
    </source>
</evidence>